<organism evidence="1 2">
    <name type="scientific">Enterococcus mundtii</name>
    <dbReference type="NCBI Taxonomy" id="53346"/>
    <lineage>
        <taxon>Bacteria</taxon>
        <taxon>Bacillati</taxon>
        <taxon>Bacillota</taxon>
        <taxon>Bacilli</taxon>
        <taxon>Lactobacillales</taxon>
        <taxon>Enterococcaceae</taxon>
        <taxon>Enterococcus</taxon>
    </lineage>
</organism>
<proteinExistence type="predicted"/>
<gene>
    <name evidence="1" type="ORF">A5802_001915</name>
</gene>
<accession>A0A242L1V5</accession>
<protein>
    <submittedName>
        <fullName evidence="1">Ethanolamine utilization protein</fullName>
    </submittedName>
</protein>
<dbReference type="RefSeq" id="WP_086335046.1">
    <property type="nucleotide sequence ID" value="NZ_CABHEA010000005.1"/>
</dbReference>
<dbReference type="Proteomes" id="UP000195024">
    <property type="component" value="Unassembled WGS sequence"/>
</dbReference>
<evidence type="ECO:0000313" key="2">
    <source>
        <dbReference type="Proteomes" id="UP000195024"/>
    </source>
</evidence>
<dbReference type="AlphaFoldDB" id="A0A242L1V5"/>
<evidence type="ECO:0000313" key="1">
    <source>
        <dbReference type="EMBL" id="OTP28176.1"/>
    </source>
</evidence>
<reference evidence="1 2" key="1">
    <citation type="submission" date="2017-05" db="EMBL/GenBank/DDBJ databases">
        <title>The Genome Sequence of Enterococcus mundtii 6B1_DIV0119.</title>
        <authorList>
            <consortium name="The Broad Institute Genomics Platform"/>
            <consortium name="The Broad Institute Genomic Center for Infectious Diseases"/>
            <person name="Earl A."/>
            <person name="Manson A."/>
            <person name="Schwartman J."/>
            <person name="Gilmore M."/>
            <person name="Abouelleil A."/>
            <person name="Cao P."/>
            <person name="Chapman S."/>
            <person name="Cusick C."/>
            <person name="Shea T."/>
            <person name="Young S."/>
            <person name="Neafsey D."/>
            <person name="Nusbaum C."/>
            <person name="Birren B."/>
        </authorList>
    </citation>
    <scope>NUCLEOTIDE SEQUENCE [LARGE SCALE GENOMIC DNA]</scope>
    <source>
        <strain evidence="1 2">6B1_DIV0119</strain>
    </source>
</reference>
<dbReference type="PIRSF" id="PIRSF034981">
    <property type="entry name" value="Eut_put"/>
    <property type="match status" value="1"/>
</dbReference>
<dbReference type="EMBL" id="NGMS01000001">
    <property type="protein sequence ID" value="OTP28176.1"/>
    <property type="molecule type" value="Genomic_DNA"/>
</dbReference>
<dbReference type="InterPro" id="IPR013372">
    <property type="entry name" value="Eut_put"/>
</dbReference>
<name>A0A242L1V5_ENTMU</name>
<sequence length="202" mass="23450">MKVTEIEKVIQQVTEMLMNRLPTADYQLAWMDEKASYPKTLFAERSMVDWIETQDPTKSDGLVVQHVSFPQLAAIAQLLPTDQKTASILSFLFAGKPVLVLQTESVNSPNKMKYHLKKKITESTVQCQRYGMYFFEEENASYNSFLAACRKKMLAKELPKRKYVTEKQLIQRLQETNGIDLMNQERLTPLAEEYALRNRLFK</sequence>
<comment type="caution">
    <text evidence="1">The sequence shown here is derived from an EMBL/GenBank/DDBJ whole genome shotgun (WGS) entry which is preliminary data.</text>
</comment>